<organism evidence="2 3">
    <name type="scientific">Pseudooctadecabacter jejudonensis</name>
    <dbReference type="NCBI Taxonomy" id="1391910"/>
    <lineage>
        <taxon>Bacteria</taxon>
        <taxon>Pseudomonadati</taxon>
        <taxon>Pseudomonadota</taxon>
        <taxon>Alphaproteobacteria</taxon>
        <taxon>Rhodobacterales</taxon>
        <taxon>Paracoccaceae</taxon>
        <taxon>Pseudooctadecabacter</taxon>
    </lineage>
</organism>
<evidence type="ECO:0000313" key="3">
    <source>
        <dbReference type="Proteomes" id="UP000193623"/>
    </source>
</evidence>
<evidence type="ECO:0000256" key="1">
    <source>
        <dbReference type="SAM" id="MobiDB-lite"/>
    </source>
</evidence>
<dbReference type="AlphaFoldDB" id="A0A1Y5RJU9"/>
<reference evidence="2 3" key="1">
    <citation type="submission" date="2017-03" db="EMBL/GenBank/DDBJ databases">
        <authorList>
            <person name="Afonso C.L."/>
            <person name="Miller P.J."/>
            <person name="Scott M.A."/>
            <person name="Spackman E."/>
            <person name="Goraichik I."/>
            <person name="Dimitrov K.M."/>
            <person name="Suarez D.L."/>
            <person name="Swayne D.E."/>
        </authorList>
    </citation>
    <scope>NUCLEOTIDE SEQUENCE [LARGE SCALE GENOMIC DNA]</scope>
    <source>
        <strain evidence="2 3">CECT 8397</strain>
    </source>
</reference>
<proteinExistence type="predicted"/>
<sequence>MSAVKKSTATIDPVGVRTDKRQRAAIQSGSPFLFEGQDATPHDRV</sequence>
<name>A0A1Y5RJU9_9RHOB</name>
<accession>A0A1Y5RJU9</accession>
<protein>
    <submittedName>
        <fullName evidence="2">Uncharacterized protein</fullName>
    </submittedName>
</protein>
<feature type="compositionally biased region" description="Polar residues" evidence="1">
    <location>
        <begin position="1"/>
        <end position="10"/>
    </location>
</feature>
<gene>
    <name evidence="2" type="ORF">PSJ8397_00645</name>
</gene>
<dbReference type="Proteomes" id="UP000193623">
    <property type="component" value="Unassembled WGS sequence"/>
</dbReference>
<feature type="region of interest" description="Disordered" evidence="1">
    <location>
        <begin position="1"/>
        <end position="45"/>
    </location>
</feature>
<keyword evidence="3" id="KW-1185">Reference proteome</keyword>
<dbReference type="EMBL" id="FWFT01000001">
    <property type="protein sequence ID" value="SLN19030.1"/>
    <property type="molecule type" value="Genomic_DNA"/>
</dbReference>
<evidence type="ECO:0000313" key="2">
    <source>
        <dbReference type="EMBL" id="SLN19030.1"/>
    </source>
</evidence>